<dbReference type="EMBL" id="JBHSAW010000010">
    <property type="protein sequence ID" value="MFC4097243.1"/>
    <property type="molecule type" value="Genomic_DNA"/>
</dbReference>
<gene>
    <name evidence="2" type="ORF">ACFOUT_15230</name>
</gene>
<dbReference type="Pfam" id="PF09537">
    <property type="entry name" value="DUF2383"/>
    <property type="match status" value="1"/>
</dbReference>
<reference evidence="3" key="1">
    <citation type="journal article" date="2019" name="Int. J. Syst. Evol. Microbiol.">
        <title>The Global Catalogue of Microorganisms (GCM) 10K type strain sequencing project: providing services to taxonomists for standard genome sequencing and annotation.</title>
        <authorList>
            <consortium name="The Broad Institute Genomics Platform"/>
            <consortium name="The Broad Institute Genome Sequencing Center for Infectious Disease"/>
            <person name="Wu L."/>
            <person name="Ma J."/>
        </authorList>
    </citation>
    <scope>NUCLEOTIDE SEQUENCE [LARGE SCALE GENOMIC DNA]</scope>
    <source>
        <strain evidence="3">CECT 7477</strain>
    </source>
</reference>
<organism evidence="2 3">
    <name type="scientific">Euzebyella saccharophila</name>
    <dbReference type="NCBI Taxonomy" id="679664"/>
    <lineage>
        <taxon>Bacteria</taxon>
        <taxon>Pseudomonadati</taxon>
        <taxon>Bacteroidota</taxon>
        <taxon>Flavobacteriia</taxon>
        <taxon>Flavobacteriales</taxon>
        <taxon>Flavobacteriaceae</taxon>
        <taxon>Euzebyella</taxon>
    </lineage>
</organism>
<accession>A0ABV8JQS5</accession>
<dbReference type="SUPFAM" id="SSF47240">
    <property type="entry name" value="Ferritin-like"/>
    <property type="match status" value="1"/>
</dbReference>
<dbReference type="RefSeq" id="WP_192461942.1">
    <property type="nucleotide sequence ID" value="NZ_JACYFJ010000002.1"/>
</dbReference>
<evidence type="ECO:0000313" key="3">
    <source>
        <dbReference type="Proteomes" id="UP001595814"/>
    </source>
</evidence>
<dbReference type="InterPro" id="IPR011971">
    <property type="entry name" value="CHP02284"/>
</dbReference>
<dbReference type="Gene3D" id="1.20.1260.10">
    <property type="match status" value="1"/>
</dbReference>
<comment type="caution">
    <text evidence="2">The sequence shown here is derived from an EMBL/GenBank/DDBJ whole genome shotgun (WGS) entry which is preliminary data.</text>
</comment>
<proteinExistence type="predicted"/>
<evidence type="ECO:0000313" key="2">
    <source>
        <dbReference type="EMBL" id="MFC4097243.1"/>
    </source>
</evidence>
<evidence type="ECO:0000259" key="1">
    <source>
        <dbReference type="Pfam" id="PF09537"/>
    </source>
</evidence>
<name>A0ABV8JQS5_9FLAO</name>
<sequence length="150" mass="16898">METKNKNLVDRLGDVLDRNIDAQKGYAKAAENADGRALQAFFQRKSTERESFNMELATSLKTAYGVLDRDGSAKGTLHRAWMDVKNMFSADNDEAMLEECIRGDKAAIEEYTELLEETGLPLEVSAIVRNHMLKLRTDLNKVKSLEDLVD</sequence>
<dbReference type="Proteomes" id="UP001595814">
    <property type="component" value="Unassembled WGS sequence"/>
</dbReference>
<feature type="domain" description="DUF2383" evidence="1">
    <location>
        <begin position="9"/>
        <end position="117"/>
    </location>
</feature>
<dbReference type="InterPro" id="IPR012347">
    <property type="entry name" value="Ferritin-like"/>
</dbReference>
<dbReference type="InterPro" id="IPR009078">
    <property type="entry name" value="Ferritin-like_SF"/>
</dbReference>
<protein>
    <submittedName>
        <fullName evidence="2">PA2169 family four-helix-bundle protein</fullName>
    </submittedName>
</protein>
<dbReference type="NCBIfam" id="TIGR02284">
    <property type="entry name" value="PA2169 family four-helix-bundle protein"/>
    <property type="match status" value="1"/>
</dbReference>
<dbReference type="InterPro" id="IPR019052">
    <property type="entry name" value="DUF2383"/>
</dbReference>
<keyword evidence="3" id="KW-1185">Reference proteome</keyword>